<feature type="transmembrane region" description="Helical" evidence="2">
    <location>
        <begin position="302"/>
        <end position="323"/>
    </location>
</feature>
<keyword evidence="2" id="KW-0812">Transmembrane</keyword>
<proteinExistence type="predicted"/>
<feature type="transmembrane region" description="Helical" evidence="2">
    <location>
        <begin position="436"/>
        <end position="460"/>
    </location>
</feature>
<accession>A0ABP9RC08</accession>
<feature type="transmembrane region" description="Helical" evidence="2">
    <location>
        <begin position="115"/>
        <end position="148"/>
    </location>
</feature>
<keyword evidence="1" id="KW-0813">Transport</keyword>
<feature type="transmembrane region" description="Helical" evidence="2">
    <location>
        <begin position="611"/>
        <end position="632"/>
    </location>
</feature>
<feature type="domain" description="TRAP C4-dicarboxylate transport system permease DctM subunit" evidence="3">
    <location>
        <begin position="120"/>
        <end position="552"/>
    </location>
</feature>
<keyword evidence="5" id="KW-1185">Reference proteome</keyword>
<feature type="transmembrane region" description="Helical" evidence="2">
    <location>
        <begin position="176"/>
        <end position="199"/>
    </location>
</feature>
<feature type="transmembrane region" description="Helical" evidence="2">
    <location>
        <begin position="467"/>
        <end position="485"/>
    </location>
</feature>
<dbReference type="RefSeq" id="WP_084173504.1">
    <property type="nucleotide sequence ID" value="NZ_BAABKI010000017.1"/>
</dbReference>
<dbReference type="PANTHER" id="PTHR43849:SF2">
    <property type="entry name" value="BLL3936 PROTEIN"/>
    <property type="match status" value="1"/>
</dbReference>
<feature type="transmembrane region" description="Helical" evidence="2">
    <location>
        <begin position="491"/>
        <end position="513"/>
    </location>
</feature>
<evidence type="ECO:0000313" key="4">
    <source>
        <dbReference type="EMBL" id="GAA5174355.1"/>
    </source>
</evidence>
<comment type="subcellular location">
    <subcellularLocation>
        <location evidence="1">Cell inner membrane</location>
        <topology evidence="1">Multi-pass membrane protein</topology>
    </subcellularLocation>
</comment>
<dbReference type="InterPro" id="IPR010656">
    <property type="entry name" value="DctM"/>
</dbReference>
<dbReference type="EMBL" id="BAABKI010000017">
    <property type="protein sequence ID" value="GAA5174355.1"/>
    <property type="molecule type" value="Genomic_DNA"/>
</dbReference>
<dbReference type="Proteomes" id="UP001500074">
    <property type="component" value="Unassembled WGS sequence"/>
</dbReference>
<name>A0ABP9RC08_9GAMM</name>
<keyword evidence="2" id="KW-0472">Membrane</keyword>
<evidence type="ECO:0000259" key="3">
    <source>
        <dbReference type="Pfam" id="PF06808"/>
    </source>
</evidence>
<comment type="caution">
    <text evidence="4">The sequence shown here is derived from an EMBL/GenBank/DDBJ whole genome shotgun (WGS) entry which is preliminary data.</text>
</comment>
<organism evidence="4 5">
    <name type="scientific">Modicisalibacter zincidurans</name>
    <dbReference type="NCBI Taxonomy" id="1178777"/>
    <lineage>
        <taxon>Bacteria</taxon>
        <taxon>Pseudomonadati</taxon>
        <taxon>Pseudomonadota</taxon>
        <taxon>Gammaproteobacteria</taxon>
        <taxon>Oceanospirillales</taxon>
        <taxon>Halomonadaceae</taxon>
        <taxon>Modicisalibacter</taxon>
    </lineage>
</organism>
<feature type="transmembrane region" description="Helical" evidence="2">
    <location>
        <begin position="349"/>
        <end position="365"/>
    </location>
</feature>
<dbReference type="NCBIfam" id="TIGR02123">
    <property type="entry name" value="TRAP_fused"/>
    <property type="match status" value="1"/>
</dbReference>
<feature type="transmembrane region" description="Helical" evidence="2">
    <location>
        <begin position="74"/>
        <end position="95"/>
    </location>
</feature>
<gene>
    <name evidence="4" type="ORF">GCM10023342_15100</name>
</gene>
<evidence type="ECO:0000256" key="1">
    <source>
        <dbReference type="RuleBase" id="RU369079"/>
    </source>
</evidence>
<feature type="transmembrane region" description="Helical" evidence="2">
    <location>
        <begin position="558"/>
        <end position="580"/>
    </location>
</feature>
<feature type="transmembrane region" description="Helical" evidence="2">
    <location>
        <begin position="534"/>
        <end position="552"/>
    </location>
</feature>
<keyword evidence="1" id="KW-0997">Cell inner membrane</keyword>
<dbReference type="Pfam" id="PF06808">
    <property type="entry name" value="DctM"/>
    <property type="match status" value="1"/>
</dbReference>
<dbReference type="PANTHER" id="PTHR43849">
    <property type="entry name" value="BLL3936 PROTEIN"/>
    <property type="match status" value="1"/>
</dbReference>
<comment type="function">
    <text evidence="1">Part of the tripartite ATP-independent periplasmic (TRAP) transport system.</text>
</comment>
<protein>
    <submittedName>
        <fullName evidence="4">TRAP transporter permease</fullName>
    </submittedName>
</protein>
<evidence type="ECO:0000313" key="5">
    <source>
        <dbReference type="Proteomes" id="UP001500074"/>
    </source>
</evidence>
<sequence>MQLIEKLLLDDGASRRGERVVISLLFALLAVAVTALVIYGAYYGGITALILRSLFFSAVAAAGLLYAGLRARPIALKLFCYALVAIALIPGPYLWQTYMDIIMRGAMSTALDRYLFVGLMLVVVMLVRLYVGWALVVLIAAALGYAYFGYLIPGKYGHGGYDLSRLTSTLLLSTEGFYGVPMGVAAEYIFLFALFGALLTKIGTGEVFVDIARGLTGRVQGGPGLSAALSSTLLGSLNGSAVANVVTTGTFTIPLMKRVGYSPTLAGAIEAAASSAGQIMPPVMGAAAFLMAEIIGVPYATIALAALIPALLYVAALMTAVYLEAGRLNLARDSSGGLRFLGETLRKRGYLLLPLICLIALMVMGKSPTQAAVLSIVVGLLISPWQKLTRIGPVDLVEVCKDTLLATLPIVAAVAAAGTVIGVLNLTGMGLMVSGLIVEVGGASLWAVLLLTAVASFVLGMGLPTSAAYLLLAVLVAPALTQLGMQPIAAHMFIFYFGLVSAITPPVALAAYAAASIAGSPANATAVESMRLGFVKLLVPFLFVNMPGLLMLGEPLDIGVAVALSFPAVIGITIAFAGWLSRPLAAVERLLLLAASIAVAWPVPATDFDPLILAIRGAGLVVLVVVLARIYLAHTATKSSQVSPVGALDKTSLRKES</sequence>
<feature type="transmembrane region" description="Helical" evidence="2">
    <location>
        <begin position="49"/>
        <end position="68"/>
    </location>
</feature>
<feature type="transmembrane region" description="Helical" evidence="2">
    <location>
        <begin position="403"/>
        <end position="424"/>
    </location>
</feature>
<feature type="transmembrane region" description="Helical" evidence="2">
    <location>
        <begin position="20"/>
        <end position="42"/>
    </location>
</feature>
<keyword evidence="2" id="KW-1133">Transmembrane helix</keyword>
<reference evidence="5" key="1">
    <citation type="journal article" date="2019" name="Int. J. Syst. Evol. Microbiol.">
        <title>The Global Catalogue of Microorganisms (GCM) 10K type strain sequencing project: providing services to taxonomists for standard genome sequencing and annotation.</title>
        <authorList>
            <consortium name="The Broad Institute Genomics Platform"/>
            <consortium name="The Broad Institute Genome Sequencing Center for Infectious Disease"/>
            <person name="Wu L."/>
            <person name="Ma J."/>
        </authorList>
    </citation>
    <scope>NUCLEOTIDE SEQUENCE [LARGE SCALE GENOMIC DNA]</scope>
    <source>
        <strain evidence="5">JCM 18472</strain>
    </source>
</reference>
<dbReference type="InterPro" id="IPR011853">
    <property type="entry name" value="TRAP_DctM-Dct_fused"/>
</dbReference>
<evidence type="ECO:0000256" key="2">
    <source>
        <dbReference type="SAM" id="Phobius"/>
    </source>
</evidence>
<keyword evidence="1" id="KW-1003">Cell membrane</keyword>